<accession>A0ABW4HD47</accession>
<comment type="caution">
    <text evidence="3">The sequence shown here is derived from an EMBL/GenBank/DDBJ whole genome shotgun (WGS) entry which is preliminary data.</text>
</comment>
<dbReference type="InterPro" id="IPR050789">
    <property type="entry name" value="Diverse_Enzym_Activities"/>
</dbReference>
<dbReference type="InterPro" id="IPR012338">
    <property type="entry name" value="Beta-lactam/transpept-like"/>
</dbReference>
<proteinExistence type="predicted"/>
<dbReference type="InterPro" id="IPR001466">
    <property type="entry name" value="Beta-lactam-related"/>
</dbReference>
<dbReference type="SUPFAM" id="SSF56601">
    <property type="entry name" value="beta-lactamase/transpeptidase-like"/>
    <property type="match status" value="1"/>
</dbReference>
<sequence>MKTKFWIIVSSFLLCFTAKSQNITEPETITNSLQAVNVGKIVFLRNSIPLEQLKESDFLETVEIKKENNFYIRIFMGNSLTNYLHQLNSNLSVDELSKNGNFQFTFSVDDKTIYTENLNLGAGTPQSKNKSTTLQIPFFSTLQEDSWGRFLWSRFYYGNGGEDALFTGTHVLKIEVRPYLKYDDKTKVGNVIAQGIVKTEAKEVEINENQILIQKTAPQNEWKTSSAIYDTIIIRELNKRIEEKRFKNITSIAVIKNGELLLEEYFNGADREKLHDTRSVGKSFASTIMGIAIKENYIKNENTTLNQFYDLKKYKNYSQEKEKVTLKSLLTMSSAFDGSDQNSDSPGNEENMYPTDNWVKFGLDLPMDATKQIEKNWDYFTAGVVMLGDILQQRVPNGLETYAEKKLFGPLGIKNYKWQYTPQKVANTAGGLGLRTLDLAKYGQLYQNKGTWKGKQILPKNWVEKSFTNYFPENKNLTGYGYLFWKEIFTVNGKKYETFGCSGNGGNKVYIFKDLPLVVVITATAYNKPYAHPQVFRMMQEFILPAIIKP</sequence>
<dbReference type="Pfam" id="PF00144">
    <property type="entry name" value="Beta-lactamase"/>
    <property type="match status" value="1"/>
</dbReference>
<keyword evidence="1" id="KW-0732">Signal</keyword>
<evidence type="ECO:0000259" key="2">
    <source>
        <dbReference type="Pfam" id="PF00144"/>
    </source>
</evidence>
<dbReference type="Proteomes" id="UP001597138">
    <property type="component" value="Unassembled WGS sequence"/>
</dbReference>
<keyword evidence="4" id="KW-1185">Reference proteome</keyword>
<feature type="signal peptide" evidence="1">
    <location>
        <begin position="1"/>
        <end position="20"/>
    </location>
</feature>
<evidence type="ECO:0000256" key="1">
    <source>
        <dbReference type="SAM" id="SignalP"/>
    </source>
</evidence>
<evidence type="ECO:0000313" key="3">
    <source>
        <dbReference type="EMBL" id="MFD1602824.1"/>
    </source>
</evidence>
<dbReference type="RefSeq" id="WP_379817953.1">
    <property type="nucleotide sequence ID" value="NZ_JBHUDZ010000008.1"/>
</dbReference>
<organism evidence="3 4">
    <name type="scientific">Flavobacterium artemisiae</name>
    <dbReference type="NCBI Taxonomy" id="2126556"/>
    <lineage>
        <taxon>Bacteria</taxon>
        <taxon>Pseudomonadati</taxon>
        <taxon>Bacteroidota</taxon>
        <taxon>Flavobacteriia</taxon>
        <taxon>Flavobacteriales</taxon>
        <taxon>Flavobacteriaceae</taxon>
        <taxon>Flavobacterium</taxon>
    </lineage>
</organism>
<evidence type="ECO:0000313" key="4">
    <source>
        <dbReference type="Proteomes" id="UP001597138"/>
    </source>
</evidence>
<dbReference type="PANTHER" id="PTHR43283:SF7">
    <property type="entry name" value="BETA-LACTAMASE-RELATED DOMAIN-CONTAINING PROTEIN"/>
    <property type="match status" value="1"/>
</dbReference>
<name>A0ABW4HD47_9FLAO</name>
<keyword evidence="3" id="KW-0378">Hydrolase</keyword>
<protein>
    <submittedName>
        <fullName evidence="3">Serine hydrolase domain-containing protein</fullName>
        <ecNumber evidence="3">3.-.-.-</ecNumber>
    </submittedName>
</protein>
<dbReference type="GO" id="GO:0016787">
    <property type="term" value="F:hydrolase activity"/>
    <property type="evidence" value="ECO:0007669"/>
    <property type="project" value="UniProtKB-KW"/>
</dbReference>
<reference evidence="4" key="1">
    <citation type="journal article" date="2019" name="Int. J. Syst. Evol. Microbiol.">
        <title>The Global Catalogue of Microorganisms (GCM) 10K type strain sequencing project: providing services to taxonomists for standard genome sequencing and annotation.</title>
        <authorList>
            <consortium name="The Broad Institute Genomics Platform"/>
            <consortium name="The Broad Institute Genome Sequencing Center for Infectious Disease"/>
            <person name="Wu L."/>
            <person name="Ma J."/>
        </authorList>
    </citation>
    <scope>NUCLEOTIDE SEQUENCE [LARGE SCALE GENOMIC DNA]</scope>
    <source>
        <strain evidence="4">CCUG 70865</strain>
    </source>
</reference>
<dbReference type="EC" id="3.-.-.-" evidence="3"/>
<dbReference type="PANTHER" id="PTHR43283">
    <property type="entry name" value="BETA-LACTAMASE-RELATED"/>
    <property type="match status" value="1"/>
</dbReference>
<feature type="domain" description="Beta-lactamase-related" evidence="2">
    <location>
        <begin position="251"/>
        <end position="526"/>
    </location>
</feature>
<gene>
    <name evidence="3" type="ORF">ACFSC2_08765</name>
</gene>
<dbReference type="EMBL" id="JBHUDZ010000008">
    <property type="protein sequence ID" value="MFD1602824.1"/>
    <property type="molecule type" value="Genomic_DNA"/>
</dbReference>
<dbReference type="Gene3D" id="3.40.710.10">
    <property type="entry name" value="DD-peptidase/beta-lactamase superfamily"/>
    <property type="match status" value="1"/>
</dbReference>
<feature type="chain" id="PRO_5046440377" evidence="1">
    <location>
        <begin position="21"/>
        <end position="550"/>
    </location>
</feature>